<keyword evidence="1" id="KW-0472">Membrane</keyword>
<keyword evidence="1" id="KW-1133">Transmembrane helix</keyword>
<evidence type="ECO:0000313" key="3">
    <source>
        <dbReference type="Proteomes" id="UP000419144"/>
    </source>
</evidence>
<feature type="transmembrane region" description="Helical" evidence="1">
    <location>
        <begin position="12"/>
        <end position="32"/>
    </location>
</feature>
<dbReference type="AlphaFoldDB" id="A0A640KQE0"/>
<feature type="transmembrane region" description="Helical" evidence="1">
    <location>
        <begin position="116"/>
        <end position="138"/>
    </location>
</feature>
<keyword evidence="1" id="KW-0812">Transmembrane</keyword>
<dbReference type="EMBL" id="BLBS01000037">
    <property type="protein sequence ID" value="GET89699.1"/>
    <property type="molecule type" value="Genomic_DNA"/>
</dbReference>
<organism evidence="2 3">
    <name type="scientific">Leishmania tarentolae</name>
    <name type="common">Sauroleishmania tarentolae</name>
    <dbReference type="NCBI Taxonomy" id="5689"/>
    <lineage>
        <taxon>Eukaryota</taxon>
        <taxon>Discoba</taxon>
        <taxon>Euglenozoa</taxon>
        <taxon>Kinetoplastea</taxon>
        <taxon>Metakinetoplastina</taxon>
        <taxon>Trypanosomatida</taxon>
        <taxon>Trypanosomatidae</taxon>
        <taxon>Leishmaniinae</taxon>
        <taxon>Leishmania</taxon>
        <taxon>lizard Leishmania</taxon>
    </lineage>
</organism>
<reference evidence="2" key="1">
    <citation type="submission" date="2019-11" db="EMBL/GenBank/DDBJ databases">
        <title>Leishmania tarentolae CDS.</title>
        <authorList>
            <person name="Goto Y."/>
            <person name="Yamagishi J."/>
        </authorList>
    </citation>
    <scope>NUCLEOTIDE SEQUENCE [LARGE SCALE GENOMIC DNA]</scope>
    <source>
        <strain evidence="2">Parrot Tar II</strain>
    </source>
</reference>
<evidence type="ECO:0000256" key="1">
    <source>
        <dbReference type="SAM" id="Phobius"/>
    </source>
</evidence>
<accession>A0A640KQE0</accession>
<dbReference type="PANTHER" id="PTHR40741">
    <property type="entry name" value="AMASTIN-RELATED"/>
    <property type="match status" value="1"/>
</dbReference>
<evidence type="ECO:0000313" key="2">
    <source>
        <dbReference type="EMBL" id="GET89699.1"/>
    </source>
</evidence>
<name>A0A640KQE0_LEITA</name>
<sequence length="209" mass="22573">MRCYTITRSLVLVCATIALAFAVVGVFIPFFVMPSSIVETVNSLNSSIQSPTFNIESGKATLERFGLLASGPPAKSVMTLWKLTYGSSENDTSITLRDDYFTCFRGNMLIQAAEGIAVVTCVLSAANFIMSVFLFFFSPIVKFPLVVYFFLAAAAAAVTSGLTLHLYLHGWCTNTSLKMQEWNLSSGFALFVISCGVSLIASVGTVFSD</sequence>
<dbReference type="PANTHER" id="PTHR40741:SF2">
    <property type="entry name" value="AMASTIN"/>
    <property type="match status" value="1"/>
</dbReference>
<comment type="caution">
    <text evidence="2">The sequence shown here is derived from an EMBL/GenBank/DDBJ whole genome shotgun (WGS) entry which is preliminary data.</text>
</comment>
<dbReference type="Proteomes" id="UP000419144">
    <property type="component" value="Unassembled WGS sequence"/>
</dbReference>
<gene>
    <name evidence="2" type="ORF">LtaPh_2705500</name>
</gene>
<proteinExistence type="predicted"/>
<protein>
    <recommendedName>
        <fullName evidence="4">Amastin-like surface protein-like protein</fullName>
    </recommendedName>
</protein>
<dbReference type="InterPro" id="IPR009944">
    <property type="entry name" value="Amastin"/>
</dbReference>
<dbReference type="Pfam" id="PF07344">
    <property type="entry name" value="Amastin"/>
    <property type="match status" value="1"/>
</dbReference>
<feature type="transmembrane region" description="Helical" evidence="1">
    <location>
        <begin position="145"/>
        <end position="168"/>
    </location>
</feature>
<evidence type="ECO:0008006" key="4">
    <source>
        <dbReference type="Google" id="ProtNLM"/>
    </source>
</evidence>
<keyword evidence="3" id="KW-1185">Reference proteome</keyword>
<dbReference type="VEuPathDB" id="TriTrypDB:LtaPh_2705500"/>
<feature type="transmembrane region" description="Helical" evidence="1">
    <location>
        <begin position="188"/>
        <end position="207"/>
    </location>
</feature>
<dbReference type="OrthoDB" id="273009at2759"/>